<dbReference type="EMBL" id="CP042476">
    <property type="protein sequence ID" value="QED36534.1"/>
    <property type="molecule type" value="Genomic_DNA"/>
</dbReference>
<dbReference type="InterPro" id="IPR050179">
    <property type="entry name" value="Trans_hexapeptide_repeat"/>
</dbReference>
<dbReference type="RefSeq" id="WP_146830437.1">
    <property type="nucleotide sequence ID" value="NZ_CP042476.1"/>
</dbReference>
<dbReference type="Gene3D" id="2.160.10.10">
    <property type="entry name" value="Hexapeptide repeat proteins"/>
    <property type="match status" value="1"/>
</dbReference>
<evidence type="ECO:0000256" key="1">
    <source>
        <dbReference type="ARBA" id="ARBA00007274"/>
    </source>
</evidence>
<name>A0A5B8YFK8_9FLAO</name>
<dbReference type="OrthoDB" id="1115300at2"/>
<sequence length="220" mass="24417">MNNKKLIIYGIGKFAEYVGYVFENDSPYDVVGYCIEQDFLKEDFFANKPLTSFENMGEEFPPEEFLLFIAVGNNVIRQRVFQKAKEMGYKFASYISSKASHWDNLKVGTNVFIDEGCVLQPFISISNNSILFTSHIGHHTSIGSNVLISGAITGGNVTIGDNCFVGLKASIKQNVQIAANSIIGMGCIIEKNILQPSVFSHRGTVKRNLDPSQIGRLFLK</sequence>
<dbReference type="CDD" id="cd03360">
    <property type="entry name" value="LbH_AT_putative"/>
    <property type="match status" value="1"/>
</dbReference>
<evidence type="ECO:0000259" key="3">
    <source>
        <dbReference type="Pfam" id="PF17836"/>
    </source>
</evidence>
<dbReference type="SUPFAM" id="SSF51161">
    <property type="entry name" value="Trimeric LpxA-like enzymes"/>
    <property type="match status" value="1"/>
</dbReference>
<dbReference type="Proteomes" id="UP000321954">
    <property type="component" value="Chromosome"/>
</dbReference>
<evidence type="ECO:0000313" key="4">
    <source>
        <dbReference type="EMBL" id="QED36534.1"/>
    </source>
</evidence>
<dbReference type="PANTHER" id="PTHR43300:SF4">
    <property type="entry name" value="ACYL-[ACYL-CARRIER-PROTEIN]--UDP-N-ACETYLGLUCOSAMINE O-ACYLTRANSFERASE"/>
    <property type="match status" value="1"/>
</dbReference>
<dbReference type="Pfam" id="PF17836">
    <property type="entry name" value="PglD_N"/>
    <property type="match status" value="1"/>
</dbReference>
<keyword evidence="5" id="KW-1185">Reference proteome</keyword>
<proteinExistence type="inferred from homology"/>
<protein>
    <submittedName>
        <fullName evidence="4">Sugar O-acyltransferase</fullName>
    </submittedName>
</protein>
<gene>
    <name evidence="4" type="ORF">FK178_01855</name>
</gene>
<comment type="similarity">
    <text evidence="1">Belongs to the transferase hexapeptide repeat family.</text>
</comment>
<dbReference type="PANTHER" id="PTHR43300">
    <property type="entry name" value="ACETYLTRANSFERASE"/>
    <property type="match status" value="1"/>
</dbReference>
<feature type="domain" description="PglD N-terminal" evidence="3">
    <location>
        <begin position="5"/>
        <end position="83"/>
    </location>
</feature>
<dbReference type="AlphaFoldDB" id="A0A5B8YFK8"/>
<organism evidence="4 5">
    <name type="scientific">Antarcticibacterium arcticum</name>
    <dbReference type="NCBI Taxonomy" id="2585771"/>
    <lineage>
        <taxon>Bacteria</taxon>
        <taxon>Pseudomonadati</taxon>
        <taxon>Bacteroidota</taxon>
        <taxon>Flavobacteriia</taxon>
        <taxon>Flavobacteriales</taxon>
        <taxon>Flavobacteriaceae</taxon>
        <taxon>Antarcticibacterium</taxon>
    </lineage>
</organism>
<dbReference type="InterPro" id="IPR011004">
    <property type="entry name" value="Trimer_LpxA-like_sf"/>
</dbReference>
<dbReference type="KEGG" id="anp:FK178_01855"/>
<keyword evidence="4" id="KW-0808">Transferase</keyword>
<dbReference type="Gene3D" id="3.40.50.20">
    <property type="match status" value="1"/>
</dbReference>
<evidence type="ECO:0000256" key="2">
    <source>
        <dbReference type="PIRSR" id="PIRSR620019-2"/>
    </source>
</evidence>
<dbReference type="InterPro" id="IPR041561">
    <property type="entry name" value="PglD_N"/>
</dbReference>
<keyword evidence="4" id="KW-0012">Acyltransferase</keyword>
<reference evidence="4 5" key="1">
    <citation type="submission" date="2019-08" db="EMBL/GenBank/DDBJ databases">
        <title>Antarcticibacterium arcticum sp. nov., a bacterium isolated from marine sediment of the Canadian Beaufort Sea.</title>
        <authorList>
            <person name="Lee Y.M."/>
            <person name="Baek K."/>
            <person name="Lee D.-H."/>
            <person name="Shin S.C."/>
            <person name="Jin Y.K."/>
            <person name="Park Y."/>
        </authorList>
    </citation>
    <scope>NUCLEOTIDE SEQUENCE [LARGE SCALE GENOMIC DNA]</scope>
    <source>
        <strain evidence="4 5">PAMC 28998</strain>
    </source>
</reference>
<dbReference type="InterPro" id="IPR020019">
    <property type="entry name" value="AcTrfase_PglD-like"/>
</dbReference>
<feature type="binding site" evidence="2">
    <location>
        <position position="72"/>
    </location>
    <ligand>
        <name>substrate</name>
    </ligand>
</feature>
<evidence type="ECO:0000313" key="5">
    <source>
        <dbReference type="Proteomes" id="UP000321954"/>
    </source>
</evidence>
<dbReference type="GO" id="GO:0016746">
    <property type="term" value="F:acyltransferase activity"/>
    <property type="evidence" value="ECO:0007669"/>
    <property type="project" value="UniProtKB-KW"/>
</dbReference>
<accession>A0A5B8YFK8</accession>